<sequence length="401" mass="45439">MNITGIITEYNPFHNGHLHHLSSARAVTGCDGVVCIMSGNFMQRGEPAIIDKWERTYMAIENGVDLVIELPTFYALSSAEHFAKGSLSILDSLGIINNIFFGSECGNVEDLVKIASVLTDEPLEFKNELKVNLNKGLTFAKSRELSLVKVLGDETLSEILQNSNNILGIEYIKAILSLNSKIKPITLKRKGSAYNDKNLASEFSSATSIRESLKNPNSSDELAKYMPPKSYEILKKLQENDYPFIFEEEMFKFIKYRIVSNCINFNNLLEISEGLDNKIIKEIYNSNSYEEFVLNIKSKRYTYTKISRLLTQIFIGLDIYNSKNLFNKDLLYARILGFNNKGREILKEMKKTSTIPLITKVPKNIDNPLLELDIAATKCYSLLNAKVHPFSDYLKGPIIKH</sequence>
<comment type="similarity">
    <text evidence="2">Belongs to the TmcAL family.</text>
</comment>
<gene>
    <name evidence="2" type="primary">tmcAL</name>
    <name evidence="3" type="ORF">SAMN04488529_103101</name>
</gene>
<dbReference type="RefSeq" id="WP_089967891.1">
    <property type="nucleotide sequence ID" value="NZ_FNJM01000003.1"/>
</dbReference>
<evidence type="ECO:0000256" key="2">
    <source>
        <dbReference type="HAMAP-Rule" id="MF_01539"/>
    </source>
</evidence>
<dbReference type="GO" id="GO:0005737">
    <property type="term" value="C:cytoplasm"/>
    <property type="evidence" value="ECO:0007669"/>
    <property type="project" value="UniProtKB-SubCell"/>
</dbReference>
<dbReference type="InterPro" id="IPR014729">
    <property type="entry name" value="Rossmann-like_a/b/a_fold"/>
</dbReference>
<dbReference type="GO" id="GO:0016879">
    <property type="term" value="F:ligase activity, forming carbon-nitrogen bonds"/>
    <property type="evidence" value="ECO:0007669"/>
    <property type="project" value="UniProtKB-UniRule"/>
</dbReference>
<keyword evidence="2" id="KW-0694">RNA-binding</keyword>
<keyword evidence="1 2" id="KW-0819">tRNA processing</keyword>
<feature type="binding site" evidence="2">
    <location>
        <position position="164"/>
    </location>
    <ligand>
        <name>ATP</name>
        <dbReference type="ChEBI" id="CHEBI:30616"/>
    </ligand>
</feature>
<dbReference type="Gene3D" id="3.40.50.620">
    <property type="entry name" value="HUPs"/>
    <property type="match status" value="1"/>
</dbReference>
<comment type="subcellular location">
    <subcellularLocation>
        <location evidence="2">Cytoplasm</location>
    </subcellularLocation>
</comment>
<dbReference type="GO" id="GO:0006400">
    <property type="term" value="P:tRNA modification"/>
    <property type="evidence" value="ECO:0007669"/>
    <property type="project" value="UniProtKB-UniRule"/>
</dbReference>
<dbReference type="PANTHER" id="PTHR37825:SF1">
    <property type="entry name" value="TRNA(MET) CYTIDINE ACETATE LIGASE"/>
    <property type="match status" value="1"/>
</dbReference>
<keyword evidence="4" id="KW-1185">Reference proteome</keyword>
<comment type="caution">
    <text evidence="2">Lacks conserved residue(s) required for the propagation of feature annotation.</text>
</comment>
<keyword evidence="2" id="KW-0547">Nucleotide-binding</keyword>
<feature type="binding site" evidence="2">
    <location>
        <position position="189"/>
    </location>
    <ligand>
        <name>ATP</name>
        <dbReference type="ChEBI" id="CHEBI:30616"/>
    </ligand>
</feature>
<keyword evidence="3" id="KW-0808">Transferase</keyword>
<dbReference type="EMBL" id="FNJM01000003">
    <property type="protein sequence ID" value="SDP26427.1"/>
    <property type="molecule type" value="Genomic_DNA"/>
</dbReference>
<dbReference type="OrthoDB" id="9769796at2"/>
<feature type="binding site" evidence="2">
    <location>
        <position position="102"/>
    </location>
    <ligand>
        <name>ATP</name>
        <dbReference type="ChEBI" id="CHEBI:30616"/>
    </ligand>
</feature>
<dbReference type="GO" id="GO:0016740">
    <property type="term" value="F:transferase activity"/>
    <property type="evidence" value="ECO:0007669"/>
    <property type="project" value="UniProtKB-KW"/>
</dbReference>
<keyword evidence="2" id="KW-0436">Ligase</keyword>
<dbReference type="NCBIfam" id="NF010191">
    <property type="entry name" value="PRK13670.1"/>
    <property type="match status" value="1"/>
</dbReference>
<dbReference type="SUPFAM" id="SSF52374">
    <property type="entry name" value="Nucleotidylyl transferase"/>
    <property type="match status" value="1"/>
</dbReference>
<evidence type="ECO:0000313" key="3">
    <source>
        <dbReference type="EMBL" id="SDP26427.1"/>
    </source>
</evidence>
<dbReference type="InterPro" id="IPR008513">
    <property type="entry name" value="tRNA(Met)_cyd_acetate_ligase"/>
</dbReference>
<organism evidence="3 4">
    <name type="scientific">Clostridium gasigenes</name>
    <dbReference type="NCBI Taxonomy" id="94869"/>
    <lineage>
        <taxon>Bacteria</taxon>
        <taxon>Bacillati</taxon>
        <taxon>Bacillota</taxon>
        <taxon>Clostridia</taxon>
        <taxon>Eubacteriales</taxon>
        <taxon>Clostridiaceae</taxon>
        <taxon>Clostridium</taxon>
    </lineage>
</organism>
<protein>
    <recommendedName>
        <fullName evidence="2">tRNA(Met) cytidine acetate ligase</fullName>
        <ecNumber evidence="2">6.3.4.-</ecNumber>
    </recommendedName>
</protein>
<dbReference type="Proteomes" id="UP000198597">
    <property type="component" value="Unassembled WGS sequence"/>
</dbReference>
<evidence type="ECO:0000256" key="1">
    <source>
        <dbReference type="ARBA" id="ARBA00022694"/>
    </source>
</evidence>
<dbReference type="GO" id="GO:0005524">
    <property type="term" value="F:ATP binding"/>
    <property type="evidence" value="ECO:0007669"/>
    <property type="project" value="UniProtKB-KW"/>
</dbReference>
<dbReference type="STRING" id="94869.SAMN04488529_103101"/>
<dbReference type="EC" id="6.3.4.-" evidence="2"/>
<feature type="binding site" evidence="2">
    <location>
        <begin position="7"/>
        <end position="20"/>
    </location>
    <ligand>
        <name>ATP</name>
        <dbReference type="ChEBI" id="CHEBI:30616"/>
    </ligand>
</feature>
<dbReference type="GO" id="GO:0000049">
    <property type="term" value="F:tRNA binding"/>
    <property type="evidence" value="ECO:0007669"/>
    <property type="project" value="UniProtKB-KW"/>
</dbReference>
<name>A0A1H0RA76_9CLOT</name>
<dbReference type="AlphaFoldDB" id="A0A1H0RA76"/>
<comment type="function">
    <text evidence="2">Catalyzes the formation of N(4)-acetylcytidine (ac(4)C) at the wobble position of elongator tRNA(Met), using acetate and ATP as substrates. First activates an acetate ion to form acetyladenylate (Ac-AMP) and then transfers the acetyl group to tRNA to form ac(4)C34.</text>
</comment>
<keyword evidence="2" id="KW-0820">tRNA-binding</keyword>
<evidence type="ECO:0000313" key="4">
    <source>
        <dbReference type="Proteomes" id="UP000198597"/>
    </source>
</evidence>
<dbReference type="Pfam" id="PF05636">
    <property type="entry name" value="HIGH_NTase1"/>
    <property type="match status" value="1"/>
</dbReference>
<keyword evidence="2" id="KW-0963">Cytoplasm</keyword>
<comment type="catalytic activity">
    <reaction evidence="2">
        <text>cytidine(34) in elongator tRNA(Met) + acetate + ATP = N(4)-acetylcytidine(34) in elongator tRNA(Met) + AMP + diphosphate</text>
        <dbReference type="Rhea" id="RHEA:58144"/>
        <dbReference type="Rhea" id="RHEA-COMP:10693"/>
        <dbReference type="Rhea" id="RHEA-COMP:10694"/>
        <dbReference type="ChEBI" id="CHEBI:30089"/>
        <dbReference type="ChEBI" id="CHEBI:30616"/>
        <dbReference type="ChEBI" id="CHEBI:33019"/>
        <dbReference type="ChEBI" id="CHEBI:74900"/>
        <dbReference type="ChEBI" id="CHEBI:82748"/>
        <dbReference type="ChEBI" id="CHEBI:456215"/>
    </reaction>
</comment>
<dbReference type="HAMAP" id="MF_01539">
    <property type="entry name" value="TmcAL"/>
    <property type="match status" value="1"/>
</dbReference>
<accession>A0A1H0RA76</accession>
<dbReference type="PANTHER" id="PTHR37825">
    <property type="entry name" value="TRNA(MET) CYTIDINE ACETATE LIGASE"/>
    <property type="match status" value="1"/>
</dbReference>
<reference evidence="3 4" key="1">
    <citation type="submission" date="2016-10" db="EMBL/GenBank/DDBJ databases">
        <authorList>
            <person name="de Groot N.N."/>
        </authorList>
    </citation>
    <scope>NUCLEOTIDE SEQUENCE [LARGE SCALE GENOMIC DNA]</scope>
    <source>
        <strain evidence="3 4">DSM 12272</strain>
    </source>
</reference>
<keyword evidence="2" id="KW-0067">ATP-binding</keyword>
<proteinExistence type="inferred from homology"/>